<dbReference type="PANTHER" id="PTHR12756">
    <property type="entry name" value="CYTOSOLIC CARBOXYPEPTIDASE"/>
    <property type="match status" value="1"/>
</dbReference>
<comment type="similarity">
    <text evidence="5 21">Belongs to the peptidase M14 family.</text>
</comment>
<keyword evidence="9" id="KW-0479">Metal-binding</keyword>
<protein>
    <recommendedName>
        <fullName evidence="18">Cytosolic carboxypeptidase 1</fullName>
        <ecNumber evidence="16">3.4.17.24</ecNumber>
    </recommendedName>
    <alternativeName>
        <fullName evidence="20">ATP/GTP-binding protein 1</fullName>
    </alternativeName>
    <alternativeName>
        <fullName evidence="19">Protein deglutamylase CCP1</fullName>
    </alternativeName>
</protein>
<dbReference type="GO" id="GO:0098957">
    <property type="term" value="P:anterograde axonal transport of mitochondrion"/>
    <property type="evidence" value="ECO:0007669"/>
    <property type="project" value="Ensembl"/>
</dbReference>
<evidence type="ECO:0000256" key="2">
    <source>
        <dbReference type="ARBA" id="ARBA00004123"/>
    </source>
</evidence>
<evidence type="ECO:0000256" key="10">
    <source>
        <dbReference type="ARBA" id="ARBA00022801"/>
    </source>
</evidence>
<dbReference type="Pfam" id="PF25571">
    <property type="entry name" value="TPR_CCP1_N"/>
    <property type="match status" value="1"/>
</dbReference>
<dbReference type="Pfam" id="PF18027">
    <property type="entry name" value="Pepdidase_M14_N"/>
    <property type="match status" value="1"/>
</dbReference>
<dbReference type="InParanoid" id="H0YXY9"/>
<dbReference type="GO" id="GO:0015631">
    <property type="term" value="F:tubulin binding"/>
    <property type="evidence" value="ECO:0007669"/>
    <property type="project" value="Ensembl"/>
</dbReference>
<evidence type="ECO:0000256" key="9">
    <source>
        <dbReference type="ARBA" id="ARBA00022723"/>
    </source>
</evidence>
<dbReference type="GeneTree" id="ENSGT00940000157707"/>
<dbReference type="GO" id="GO:0060041">
    <property type="term" value="P:retina development in camera-type eye"/>
    <property type="evidence" value="ECO:0007669"/>
    <property type="project" value="Ensembl"/>
</dbReference>
<dbReference type="GO" id="GO:0008270">
    <property type="term" value="F:zinc ion binding"/>
    <property type="evidence" value="ECO:0007669"/>
    <property type="project" value="InterPro"/>
</dbReference>
<dbReference type="Gene3D" id="3.40.630.10">
    <property type="entry name" value="Zn peptidases"/>
    <property type="match status" value="1"/>
</dbReference>
<keyword evidence="11" id="KW-0862">Zinc</keyword>
<dbReference type="GO" id="GO:0098958">
    <property type="term" value="P:retrograde axonal transport of mitochondrion"/>
    <property type="evidence" value="ECO:0007669"/>
    <property type="project" value="Ensembl"/>
</dbReference>
<evidence type="ECO:0000313" key="24">
    <source>
        <dbReference type="Proteomes" id="UP000007754"/>
    </source>
</evidence>
<dbReference type="FunCoup" id="H0YXY9">
    <property type="interactions" value="253"/>
</dbReference>
<evidence type="ECO:0000256" key="1">
    <source>
        <dbReference type="ARBA" id="ARBA00001947"/>
    </source>
</evidence>
<evidence type="ECO:0000256" key="8">
    <source>
        <dbReference type="ARBA" id="ARBA00022670"/>
    </source>
</evidence>
<dbReference type="Proteomes" id="UP000007754">
    <property type="component" value="Chromosome Z"/>
</dbReference>
<dbReference type="SUPFAM" id="SSF48371">
    <property type="entry name" value="ARM repeat"/>
    <property type="match status" value="1"/>
</dbReference>
<evidence type="ECO:0000256" key="15">
    <source>
        <dbReference type="ARBA" id="ARBA00024524"/>
    </source>
</evidence>
<reference evidence="23 24" key="1">
    <citation type="journal article" date="2010" name="Nature">
        <title>The genome of a songbird.</title>
        <authorList>
            <person name="Warren W.C."/>
            <person name="Clayton D.F."/>
            <person name="Ellegren H."/>
            <person name="Arnold A.P."/>
            <person name="Hillier L.W."/>
            <person name="Kunstner A."/>
            <person name="Searle S."/>
            <person name="White S."/>
            <person name="Vilella A.J."/>
            <person name="Fairley S."/>
            <person name="Heger A."/>
            <person name="Kong L."/>
            <person name="Ponting C.P."/>
            <person name="Jarvis E.D."/>
            <person name="Mello C.V."/>
            <person name="Minx P."/>
            <person name="Lovell P."/>
            <person name="Velho T.A."/>
            <person name="Ferris M."/>
            <person name="Balakrishnan C.N."/>
            <person name="Sinha S."/>
            <person name="Blatti C."/>
            <person name="London S.E."/>
            <person name="Li Y."/>
            <person name="Lin Y.C."/>
            <person name="George J."/>
            <person name="Sweedler J."/>
            <person name="Southey B."/>
            <person name="Gunaratne P."/>
            <person name="Watson M."/>
            <person name="Nam K."/>
            <person name="Backstrom N."/>
            <person name="Smeds L."/>
            <person name="Nabholz B."/>
            <person name="Itoh Y."/>
            <person name="Whitney O."/>
            <person name="Pfenning A.R."/>
            <person name="Howard J."/>
            <person name="Volker M."/>
            <person name="Skinner B.M."/>
            <person name="Griffin D.K."/>
            <person name="Ye L."/>
            <person name="McLaren W.M."/>
            <person name="Flicek P."/>
            <person name="Quesada V."/>
            <person name="Velasco G."/>
            <person name="Lopez-Otin C."/>
            <person name="Puente X.S."/>
            <person name="Olender T."/>
            <person name="Lancet D."/>
            <person name="Smit A.F."/>
            <person name="Hubley R."/>
            <person name="Konkel M.K."/>
            <person name="Walker J.A."/>
            <person name="Batzer M.A."/>
            <person name="Gu W."/>
            <person name="Pollock D.D."/>
            <person name="Chen L."/>
            <person name="Cheng Z."/>
            <person name="Eichler E.E."/>
            <person name="Stapley J."/>
            <person name="Slate J."/>
            <person name="Ekblom R."/>
            <person name="Birkhead T."/>
            <person name="Burke T."/>
            <person name="Burt D."/>
            <person name="Scharff C."/>
            <person name="Adam I."/>
            <person name="Richard H."/>
            <person name="Sultan M."/>
            <person name="Soldatov A."/>
            <person name="Lehrach H."/>
            <person name="Edwards S.V."/>
            <person name="Yang S.P."/>
            <person name="Li X."/>
            <person name="Graves T."/>
            <person name="Fulton L."/>
            <person name="Nelson J."/>
            <person name="Chinwalla A."/>
            <person name="Hou S."/>
            <person name="Mardis E.R."/>
            <person name="Wilson R.K."/>
        </authorList>
    </citation>
    <scope>NUCLEOTIDE SEQUENCE [LARGE SCALE GENOMIC DNA]</scope>
</reference>
<comment type="cofactor">
    <cofactor evidence="1">
        <name>Zn(2+)</name>
        <dbReference type="ChEBI" id="CHEBI:29105"/>
    </cofactor>
</comment>
<dbReference type="GO" id="GO:2000060">
    <property type="term" value="P:positive regulation of ubiquitin-dependent protein catabolic process"/>
    <property type="evidence" value="ECO:0007669"/>
    <property type="project" value="Ensembl"/>
</dbReference>
<dbReference type="FunFam" id="3.40.630.10:FF:000024">
    <property type="entry name" value="ATP/GTP binding protein 1"/>
    <property type="match status" value="1"/>
</dbReference>
<comment type="catalytic activity">
    <reaction evidence="15">
        <text>C-terminal L-alpha-aminoacyl-L-glutamyl-L-glutamyl-[tubulin] + H2O = C-terminal L-alpha-aminoacyl-L-glutamyl-[tubulin] + L-glutamate</text>
        <dbReference type="Rhea" id="RHEA:63792"/>
        <dbReference type="Rhea" id="RHEA-COMP:16435"/>
        <dbReference type="Rhea" id="RHEA-COMP:16436"/>
        <dbReference type="ChEBI" id="CHEBI:15377"/>
        <dbReference type="ChEBI" id="CHEBI:29985"/>
        <dbReference type="ChEBI" id="CHEBI:149555"/>
        <dbReference type="ChEBI" id="CHEBI:149556"/>
        <dbReference type="EC" id="3.4.17.24"/>
    </reaction>
    <physiologicalReaction direction="left-to-right" evidence="15">
        <dbReference type="Rhea" id="RHEA:63793"/>
    </physiologicalReaction>
</comment>
<dbReference type="OMA" id="LEYNMPS"/>
<proteinExistence type="inferred from homology"/>
<gene>
    <name evidence="23" type="primary">AGTPBP1</name>
</gene>
<comment type="subcellular location">
    <subcellularLocation>
        <location evidence="4">Cytoplasm</location>
        <location evidence="4">Cytosol</location>
    </subcellularLocation>
    <subcellularLocation>
        <location evidence="3">Mitochondrion</location>
    </subcellularLocation>
    <subcellularLocation>
        <location evidence="2">Nucleus</location>
    </subcellularLocation>
</comment>
<dbReference type="GO" id="GO:0034451">
    <property type="term" value="C:centriolar satellite"/>
    <property type="evidence" value="ECO:0007669"/>
    <property type="project" value="Ensembl"/>
</dbReference>
<dbReference type="GO" id="GO:1904115">
    <property type="term" value="C:axon cytoplasm"/>
    <property type="evidence" value="ECO:0007669"/>
    <property type="project" value="GOC"/>
</dbReference>
<evidence type="ECO:0000256" key="3">
    <source>
        <dbReference type="ARBA" id="ARBA00004173"/>
    </source>
</evidence>
<dbReference type="InterPro" id="IPR016024">
    <property type="entry name" value="ARM-type_fold"/>
</dbReference>
<dbReference type="InterPro" id="IPR033852">
    <property type="entry name" value="CBPC1/4"/>
</dbReference>
<dbReference type="PANTHER" id="PTHR12756:SF24">
    <property type="entry name" value="CYTOSOLIC CARBOXYPEPTIDASE 1"/>
    <property type="match status" value="1"/>
</dbReference>
<feature type="active site" description="Proton donor/acceptor" evidence="21">
    <location>
        <position position="1104"/>
    </location>
</feature>
<evidence type="ECO:0000256" key="4">
    <source>
        <dbReference type="ARBA" id="ARBA00004514"/>
    </source>
</evidence>
<reference evidence="23" key="3">
    <citation type="submission" date="2025-09" db="UniProtKB">
        <authorList>
            <consortium name="Ensembl"/>
        </authorList>
    </citation>
    <scope>IDENTIFICATION</scope>
</reference>
<dbReference type="GO" id="GO:0050905">
    <property type="term" value="P:neuromuscular process"/>
    <property type="evidence" value="ECO:0007669"/>
    <property type="project" value="Ensembl"/>
</dbReference>
<evidence type="ECO:0000256" key="13">
    <source>
        <dbReference type="ARBA" id="ARBA00023128"/>
    </source>
</evidence>
<dbReference type="SUPFAM" id="SSF53187">
    <property type="entry name" value="Zn-dependent exopeptidases"/>
    <property type="match status" value="1"/>
</dbReference>
<dbReference type="GO" id="GO:0036064">
    <property type="term" value="C:ciliary basal body"/>
    <property type="evidence" value="ECO:0007669"/>
    <property type="project" value="Ensembl"/>
</dbReference>
<dbReference type="Ensembl" id="ENSTGUT00000003195.2">
    <property type="protein sequence ID" value="ENSTGUP00000003165.2"/>
    <property type="gene ID" value="ENSTGUG00000003066.2"/>
</dbReference>
<dbReference type="InterPro" id="IPR000834">
    <property type="entry name" value="Peptidase_M14"/>
</dbReference>
<evidence type="ECO:0000256" key="19">
    <source>
        <dbReference type="ARBA" id="ARBA00043068"/>
    </source>
</evidence>
<dbReference type="GO" id="GO:0004181">
    <property type="term" value="F:metallocarboxypeptidase activity"/>
    <property type="evidence" value="ECO:0007669"/>
    <property type="project" value="Ensembl"/>
</dbReference>
<dbReference type="GO" id="GO:0021702">
    <property type="term" value="P:cerebellar Purkinje cell differentiation"/>
    <property type="evidence" value="ECO:0007669"/>
    <property type="project" value="Ensembl"/>
</dbReference>
<evidence type="ECO:0000256" key="18">
    <source>
        <dbReference type="ARBA" id="ARBA00041044"/>
    </source>
</evidence>
<keyword evidence="8" id="KW-0645">Protease</keyword>
<evidence type="ECO:0000256" key="17">
    <source>
        <dbReference type="ARBA" id="ARBA00029302"/>
    </source>
</evidence>
<dbReference type="GO" id="GO:0001754">
    <property type="term" value="P:eye photoreceptor cell differentiation"/>
    <property type="evidence" value="ECO:0007669"/>
    <property type="project" value="Ensembl"/>
</dbReference>
<keyword evidence="10" id="KW-0378">Hydrolase</keyword>
<evidence type="ECO:0000256" key="6">
    <source>
        <dbReference type="ARBA" id="ARBA00022490"/>
    </source>
</evidence>
<evidence type="ECO:0000256" key="14">
    <source>
        <dbReference type="ARBA" id="ARBA00023242"/>
    </source>
</evidence>
<dbReference type="InterPro" id="IPR040626">
    <property type="entry name" value="Pepdidase_M14_N"/>
</dbReference>
<dbReference type="GO" id="GO:0005739">
    <property type="term" value="C:mitochondrion"/>
    <property type="evidence" value="ECO:0007669"/>
    <property type="project" value="UniProtKB-SubCell"/>
</dbReference>
<evidence type="ECO:0000256" key="5">
    <source>
        <dbReference type="ARBA" id="ARBA00005988"/>
    </source>
</evidence>
<dbReference type="HOGENOM" id="CLU_1606531_0_0_1"/>
<name>H0YXY9_TAEGU</name>
<evidence type="ECO:0000256" key="7">
    <source>
        <dbReference type="ARBA" id="ARBA00022645"/>
    </source>
</evidence>
<accession>H0YXY9</accession>
<organism evidence="23 24">
    <name type="scientific">Taeniopygia guttata</name>
    <name type="common">Zebra finch</name>
    <name type="synonym">Poephila guttata</name>
    <dbReference type="NCBI Taxonomy" id="59729"/>
    <lineage>
        <taxon>Eukaryota</taxon>
        <taxon>Metazoa</taxon>
        <taxon>Chordata</taxon>
        <taxon>Craniata</taxon>
        <taxon>Vertebrata</taxon>
        <taxon>Euteleostomi</taxon>
        <taxon>Archelosauria</taxon>
        <taxon>Archosauria</taxon>
        <taxon>Dinosauria</taxon>
        <taxon>Saurischia</taxon>
        <taxon>Theropoda</taxon>
        <taxon>Coelurosauria</taxon>
        <taxon>Aves</taxon>
        <taxon>Neognathae</taxon>
        <taxon>Neoaves</taxon>
        <taxon>Telluraves</taxon>
        <taxon>Australaves</taxon>
        <taxon>Passeriformes</taxon>
        <taxon>Passeroidea</taxon>
        <taxon>Estrildidae</taxon>
        <taxon>Estrildinae</taxon>
        <taxon>Taeniopygia</taxon>
    </lineage>
</organism>
<keyword evidence="14" id="KW-0539">Nucleus</keyword>
<keyword evidence="7" id="KW-0121">Carboxypeptidase</keyword>
<dbReference type="InterPro" id="IPR050821">
    <property type="entry name" value="Cytosolic_carboxypeptidase"/>
</dbReference>
<dbReference type="PROSITE" id="PS52035">
    <property type="entry name" value="PEPTIDASE_M14"/>
    <property type="match status" value="1"/>
</dbReference>
<dbReference type="GO" id="GO:0021954">
    <property type="term" value="P:central nervous system neuron development"/>
    <property type="evidence" value="ECO:0007669"/>
    <property type="project" value="Ensembl"/>
</dbReference>
<evidence type="ECO:0000256" key="12">
    <source>
        <dbReference type="ARBA" id="ARBA00023049"/>
    </source>
</evidence>
<keyword evidence="24" id="KW-1185">Reference proteome</keyword>
<dbReference type="Pfam" id="PF00246">
    <property type="entry name" value="Peptidase_M14"/>
    <property type="match status" value="1"/>
</dbReference>
<keyword evidence="6" id="KW-0963">Cytoplasm</keyword>
<evidence type="ECO:0000313" key="23">
    <source>
        <dbReference type="Ensembl" id="ENSTGUP00000003165.2"/>
    </source>
</evidence>
<evidence type="ECO:0000256" key="21">
    <source>
        <dbReference type="PROSITE-ProRule" id="PRU01379"/>
    </source>
</evidence>
<dbReference type="GO" id="GO:0006508">
    <property type="term" value="P:proteolysis"/>
    <property type="evidence" value="ECO:0007669"/>
    <property type="project" value="UniProtKB-KW"/>
</dbReference>
<dbReference type="CDD" id="cd06906">
    <property type="entry name" value="M14_Nna1"/>
    <property type="match status" value="1"/>
</dbReference>
<dbReference type="InterPro" id="IPR011989">
    <property type="entry name" value="ARM-like"/>
</dbReference>
<keyword evidence="12" id="KW-0482">Metalloprotease</keyword>
<comment type="catalytic activity">
    <reaction evidence="17">
        <text>(L-glutamyl)(n+1)-gamma-L-glutamyl-L-glutamyl-[protein] + H2O = (L-glutamyl)(n)-gamma-L-glutamyl-L-glutamyl-[protein] + L-glutamate</text>
        <dbReference type="Rhea" id="RHEA:60004"/>
        <dbReference type="Rhea" id="RHEA-COMP:15519"/>
        <dbReference type="Rhea" id="RHEA-COMP:15675"/>
        <dbReference type="ChEBI" id="CHEBI:15377"/>
        <dbReference type="ChEBI" id="CHEBI:29985"/>
        <dbReference type="ChEBI" id="CHEBI:143623"/>
    </reaction>
    <physiologicalReaction direction="left-to-right" evidence="17">
        <dbReference type="Rhea" id="RHEA:60005"/>
    </physiologicalReaction>
</comment>
<dbReference type="GO" id="GO:0005829">
    <property type="term" value="C:cytosol"/>
    <property type="evidence" value="ECO:0007669"/>
    <property type="project" value="UniProtKB-SubCell"/>
</dbReference>
<dbReference type="GO" id="GO:0008285">
    <property type="term" value="P:negative regulation of cell population proliferation"/>
    <property type="evidence" value="ECO:0007669"/>
    <property type="project" value="Ensembl"/>
</dbReference>
<evidence type="ECO:0000256" key="11">
    <source>
        <dbReference type="ARBA" id="ARBA00022833"/>
    </source>
</evidence>
<evidence type="ECO:0000259" key="22">
    <source>
        <dbReference type="PROSITE" id="PS52035"/>
    </source>
</evidence>
<dbReference type="GO" id="GO:0007005">
    <property type="term" value="P:mitochondrion organization"/>
    <property type="evidence" value="ECO:0007669"/>
    <property type="project" value="Ensembl"/>
</dbReference>
<dbReference type="GO" id="GO:0005654">
    <property type="term" value="C:nucleoplasm"/>
    <property type="evidence" value="ECO:0007669"/>
    <property type="project" value="Ensembl"/>
</dbReference>
<evidence type="ECO:0000256" key="20">
    <source>
        <dbReference type="ARBA" id="ARBA00043070"/>
    </source>
</evidence>
<sequence>MSKAKASSEKSASASSRTISLLSQLEKINLDSVLGESDNARYITSKILHLVQSQEKTRKEMTSKGCTGIEVILSTLENTRDPQTILNILNILIEIVSVGGGRRASVLVTKGGTQILLQLLLTSSKASPPNEELMVLLHTLLAKIGPKDKKIGMKARINGVLNISLNLVKHNLQNHRLVLPCLQVLRVYSTNSVNAVSLGKNGVVELMFKIIGPFSKRNTSLMKVALDTLAALLKSKTNARRAVDRGYVQVLITIYVDWHHHDSRHRYMLIRKGVLQCIKSVTNIKLGRKAFLDANGMKILYNTSQECLAVRTLDPLVNISSLIMRKCFPKNRLPLPTIKSAFHFQLPVIPASGPVAQLYNLPPDVDDVVDESDDNDDAETESEIETEIDDDKDQHFKNEDIETDINKLKPRQELGRPIEELKMYEQFFPELSENFQEWDLVSKEPKPFVPDANLSGPIVVPTASEEHSTETNISAKGVALKECNPLLTEEYNKRPVFLELPKRENMKGSSLHQQNDQRNMLPSCQCLSQEIVKGLDRISLQNSAKNDQYYGTGCVVKKESKANNTTLACSKPCEHVSPCGGSLFEGSSVQLGKLCCTGVDSEEEEDSRSSSSGEHTMLQVSDVSPVHDCDLYLEMVKNTKSIPEYSEVAYPDYFGHIPPPFKEPILERRYGVQRTKICQDIERLIYQNDIIDRVVYDLDNLSCSVPEKADVLKFNSKFESGNLRKVIQIRKNEYDLILNSDINSNHYHQWFYFEVSGMKTGTAYRFNIINCEKSNSQFNYGMQPLMYSVQEALRSQPCWIRVGTDICYYKNHFSRSSIAAGGQKGKSYYTITFTVTFQHKDDVCYFAYHYPYTYSTLKMHLRKLESMHNPQQIYFRQDVLCETLAGNSCPLVTITAMPESNYYEHISQFKNRPYIFLSARVHPGETNASWVMKGTLEYLMSNSPNAQSLRESYIFKIIPMLNPDGVINGNHRCSLSGEDLNRQWQNPNPDLHPTIYHAKGLLQYLAAIKRLPLVYCDYHGHSRKKNVFMYGCSIKETMWHTNVNAASCDLMEDPAYRALPKILSHTAPAFCMGSCSFVVEKSKESTARVVVWREIGVQRSYTMESTLCGCDQGKYKGLQIGTRELEEMGAKFCAGLLRLKRMSSPLEYNLPSSVLDIENELIESSCKVTRPWETQSSKKKKEDCKFEVCDVWDHNRNYEDLEHTLCTMPSLLGEDTAAVLCDVQGHSTAGKCCLPTDRSNAQQSGCVEREKYWESIFWGLGQDRNLEMARFPCQGQRQSQVAPGVQLEWVGEWNGVGLCGPAKAARAGQAPPLWCCTEELEKNSQGAGSFWRPHNA</sequence>
<dbReference type="GO" id="GO:0005886">
    <property type="term" value="C:plasma membrane"/>
    <property type="evidence" value="ECO:0007669"/>
    <property type="project" value="Ensembl"/>
</dbReference>
<dbReference type="EC" id="3.4.17.24" evidence="16"/>
<keyword evidence="13" id="KW-0496">Mitochondrion</keyword>
<reference evidence="23" key="2">
    <citation type="submission" date="2025-08" db="UniProtKB">
        <authorList>
            <consortium name="Ensembl"/>
        </authorList>
    </citation>
    <scope>IDENTIFICATION</scope>
</reference>
<dbReference type="FunFam" id="1.25.10.10:FF:000125">
    <property type="entry name" value="cytosolic carboxypeptidase 1 isoform X1"/>
    <property type="match status" value="1"/>
</dbReference>
<dbReference type="FunFam" id="2.60.40.3120:FF:000001">
    <property type="entry name" value="cytosolic carboxypeptidase 1 isoform X1"/>
    <property type="match status" value="1"/>
</dbReference>
<dbReference type="GO" id="GO:0021772">
    <property type="term" value="P:olfactory bulb development"/>
    <property type="evidence" value="ECO:0007669"/>
    <property type="project" value="Ensembl"/>
</dbReference>
<dbReference type="Gene3D" id="2.60.40.3120">
    <property type="match status" value="1"/>
</dbReference>
<dbReference type="GO" id="GO:0007628">
    <property type="term" value="P:adult walking behavior"/>
    <property type="evidence" value="ECO:0007669"/>
    <property type="project" value="Ensembl"/>
</dbReference>
<dbReference type="Gene3D" id="1.25.10.10">
    <property type="entry name" value="Leucine-rich Repeat Variant"/>
    <property type="match status" value="1"/>
</dbReference>
<evidence type="ECO:0000256" key="16">
    <source>
        <dbReference type="ARBA" id="ARBA00026108"/>
    </source>
</evidence>
<feature type="domain" description="Peptidase M14" evidence="22">
    <location>
        <begin position="850"/>
        <end position="1140"/>
    </location>
</feature>